<keyword evidence="2 6" id="KW-0732">Signal</keyword>
<dbReference type="InterPro" id="IPR051692">
    <property type="entry name" value="OMP-like"/>
</dbReference>
<evidence type="ECO:0000313" key="8">
    <source>
        <dbReference type="EMBL" id="QCK88288.1"/>
    </source>
</evidence>
<evidence type="ECO:0000256" key="5">
    <source>
        <dbReference type="ARBA" id="ARBA00038306"/>
    </source>
</evidence>
<dbReference type="Gene3D" id="2.40.160.20">
    <property type="match status" value="1"/>
</dbReference>
<dbReference type="PANTHER" id="PTHR34001:SF3">
    <property type="entry name" value="BLL7405 PROTEIN"/>
    <property type="match status" value="1"/>
</dbReference>
<organism evidence="8 9">
    <name type="scientific">Phreatobacter aquaticus</name>
    <dbReference type="NCBI Taxonomy" id="2570229"/>
    <lineage>
        <taxon>Bacteria</taxon>
        <taxon>Pseudomonadati</taxon>
        <taxon>Pseudomonadota</taxon>
        <taxon>Alphaproteobacteria</taxon>
        <taxon>Hyphomicrobiales</taxon>
        <taxon>Phreatobacteraceae</taxon>
        <taxon>Phreatobacter</taxon>
    </lineage>
</organism>
<keyword evidence="3" id="KW-0472">Membrane</keyword>
<evidence type="ECO:0000256" key="3">
    <source>
        <dbReference type="ARBA" id="ARBA00023136"/>
    </source>
</evidence>
<dbReference type="AlphaFoldDB" id="A0A4D7QKY3"/>
<dbReference type="SUPFAM" id="SSF56925">
    <property type="entry name" value="OMPA-like"/>
    <property type="match status" value="1"/>
</dbReference>
<keyword evidence="9" id="KW-1185">Reference proteome</keyword>
<dbReference type="OrthoDB" id="9815357at2"/>
<evidence type="ECO:0000256" key="6">
    <source>
        <dbReference type="SAM" id="SignalP"/>
    </source>
</evidence>
<dbReference type="InterPro" id="IPR011250">
    <property type="entry name" value="OMP/PagP_B-barrel"/>
</dbReference>
<sequence length="253" mass="26270">MESIMRKVSGLALAIALLGVGTASAADLGPARMPMTAVAVAPAGMNWTGFYIGGHLGAASVSSGYNAFTPWNAFAGFDMQNLGGSALMGGMQIGYNYQINNLVLGLEADLSALGFKKSSTTSILRGAGVPVFDRSLSWTATLAPRLGVTFGRALLFAKAGLAVGGFSVGHNQNAYISGSTTRLGLMVGAGLEYAVTQNLTAKLEYNYMNFGTFRTDMAGAPSIWVTQRGDVHAVKVGVNYLFSTGPSAVVARY</sequence>
<dbReference type="InterPro" id="IPR027385">
    <property type="entry name" value="Beta-barrel_OMP"/>
</dbReference>
<accession>A0A4D7QKY3</accession>
<name>A0A4D7QKY3_9HYPH</name>
<dbReference type="EMBL" id="CP039865">
    <property type="protein sequence ID" value="QCK88288.1"/>
    <property type="molecule type" value="Genomic_DNA"/>
</dbReference>
<evidence type="ECO:0000256" key="2">
    <source>
        <dbReference type="ARBA" id="ARBA00022729"/>
    </source>
</evidence>
<reference evidence="8 9" key="1">
    <citation type="submission" date="2019-04" db="EMBL/GenBank/DDBJ databases">
        <title>Phreatobacter aquaticus sp. nov.</title>
        <authorList>
            <person name="Choi A."/>
            <person name="Baek K."/>
        </authorList>
    </citation>
    <scope>NUCLEOTIDE SEQUENCE [LARGE SCALE GENOMIC DNA]</scope>
    <source>
        <strain evidence="8 9">NMCR1094</strain>
    </source>
</reference>
<dbReference type="PANTHER" id="PTHR34001">
    <property type="entry name" value="BLL7405 PROTEIN"/>
    <property type="match status" value="1"/>
</dbReference>
<dbReference type="Pfam" id="PF13505">
    <property type="entry name" value="OMP_b-brl"/>
    <property type="match status" value="1"/>
</dbReference>
<dbReference type="GO" id="GO:0009279">
    <property type="term" value="C:cell outer membrane"/>
    <property type="evidence" value="ECO:0007669"/>
    <property type="project" value="UniProtKB-SubCell"/>
</dbReference>
<dbReference type="KEGG" id="paqt:E8L99_22260"/>
<feature type="domain" description="Outer membrane protein beta-barrel" evidence="7">
    <location>
        <begin position="36"/>
        <end position="242"/>
    </location>
</feature>
<evidence type="ECO:0000259" key="7">
    <source>
        <dbReference type="Pfam" id="PF13505"/>
    </source>
</evidence>
<dbReference type="Proteomes" id="UP000298588">
    <property type="component" value="Chromosome"/>
</dbReference>
<protein>
    <submittedName>
        <fullName evidence="8">Porin family protein</fullName>
    </submittedName>
</protein>
<proteinExistence type="inferred from homology"/>
<gene>
    <name evidence="8" type="ORF">E8L99_22260</name>
</gene>
<comment type="similarity">
    <text evidence="5">Belongs to the Omp25/RopB family.</text>
</comment>
<comment type="subcellular location">
    <subcellularLocation>
        <location evidence="1">Cell outer membrane</location>
    </subcellularLocation>
</comment>
<feature type="signal peptide" evidence="6">
    <location>
        <begin position="1"/>
        <end position="25"/>
    </location>
</feature>
<keyword evidence="4" id="KW-0998">Cell outer membrane</keyword>
<evidence type="ECO:0000313" key="9">
    <source>
        <dbReference type="Proteomes" id="UP000298588"/>
    </source>
</evidence>
<evidence type="ECO:0000256" key="1">
    <source>
        <dbReference type="ARBA" id="ARBA00004442"/>
    </source>
</evidence>
<evidence type="ECO:0000256" key="4">
    <source>
        <dbReference type="ARBA" id="ARBA00023237"/>
    </source>
</evidence>
<feature type="chain" id="PRO_5020341173" evidence="6">
    <location>
        <begin position="26"/>
        <end position="253"/>
    </location>
</feature>